<dbReference type="InterPro" id="IPR036390">
    <property type="entry name" value="WH_DNA-bd_sf"/>
</dbReference>
<dbReference type="SMART" id="SM00347">
    <property type="entry name" value="HTH_MARR"/>
    <property type="match status" value="1"/>
</dbReference>
<dbReference type="GO" id="GO:0003677">
    <property type="term" value="F:DNA binding"/>
    <property type="evidence" value="ECO:0007669"/>
    <property type="project" value="UniProtKB-KW"/>
</dbReference>
<evidence type="ECO:0000313" key="3">
    <source>
        <dbReference type="Proteomes" id="UP000317940"/>
    </source>
</evidence>
<keyword evidence="2" id="KW-0238">DNA-binding</keyword>
<proteinExistence type="predicted"/>
<organism evidence="2 3">
    <name type="scientific">Kitasatospora viridis</name>
    <dbReference type="NCBI Taxonomy" id="281105"/>
    <lineage>
        <taxon>Bacteria</taxon>
        <taxon>Bacillati</taxon>
        <taxon>Actinomycetota</taxon>
        <taxon>Actinomycetes</taxon>
        <taxon>Kitasatosporales</taxon>
        <taxon>Streptomycetaceae</taxon>
        <taxon>Kitasatospora</taxon>
    </lineage>
</organism>
<accession>A0A561UH57</accession>
<dbReference type="Pfam" id="PF09339">
    <property type="entry name" value="HTH_IclR"/>
    <property type="match status" value="1"/>
</dbReference>
<dbReference type="InterPro" id="IPR005471">
    <property type="entry name" value="Tscrpt_reg_IclR_N"/>
</dbReference>
<feature type="domain" description="HTH marR-type" evidence="1">
    <location>
        <begin position="34"/>
        <end position="168"/>
    </location>
</feature>
<evidence type="ECO:0000313" key="2">
    <source>
        <dbReference type="EMBL" id="TWF98700.1"/>
    </source>
</evidence>
<evidence type="ECO:0000259" key="1">
    <source>
        <dbReference type="PROSITE" id="PS50995"/>
    </source>
</evidence>
<reference evidence="2 3" key="1">
    <citation type="submission" date="2019-06" db="EMBL/GenBank/DDBJ databases">
        <title>Sequencing the genomes of 1000 actinobacteria strains.</title>
        <authorList>
            <person name="Klenk H.-P."/>
        </authorList>
    </citation>
    <scope>NUCLEOTIDE SEQUENCE [LARGE SCALE GENOMIC DNA]</scope>
    <source>
        <strain evidence="2 3">DSM 44826</strain>
    </source>
</reference>
<dbReference type="InterPro" id="IPR000835">
    <property type="entry name" value="HTH_MarR-typ"/>
</dbReference>
<dbReference type="PROSITE" id="PS50995">
    <property type="entry name" value="HTH_MARR_2"/>
    <property type="match status" value="1"/>
</dbReference>
<dbReference type="Gene3D" id="1.10.10.10">
    <property type="entry name" value="Winged helix-like DNA-binding domain superfamily/Winged helix DNA-binding domain"/>
    <property type="match status" value="1"/>
</dbReference>
<keyword evidence="3" id="KW-1185">Reference proteome</keyword>
<dbReference type="GO" id="GO:0003700">
    <property type="term" value="F:DNA-binding transcription factor activity"/>
    <property type="evidence" value="ECO:0007669"/>
    <property type="project" value="InterPro"/>
</dbReference>
<comment type="caution">
    <text evidence="2">The sequence shown here is derived from an EMBL/GenBank/DDBJ whole genome shotgun (WGS) entry which is preliminary data.</text>
</comment>
<dbReference type="EMBL" id="VIWT01000001">
    <property type="protein sequence ID" value="TWF98700.1"/>
    <property type="molecule type" value="Genomic_DNA"/>
</dbReference>
<dbReference type="SUPFAM" id="SSF46785">
    <property type="entry name" value="Winged helix' DNA-binding domain"/>
    <property type="match status" value="1"/>
</dbReference>
<gene>
    <name evidence="2" type="ORF">FHX73_112521</name>
</gene>
<protein>
    <submittedName>
        <fullName evidence="2">DNA-binding MarR family transcriptional regulator</fullName>
    </submittedName>
</protein>
<dbReference type="Proteomes" id="UP000317940">
    <property type="component" value="Unassembled WGS sequence"/>
</dbReference>
<dbReference type="InterPro" id="IPR036388">
    <property type="entry name" value="WH-like_DNA-bd_sf"/>
</dbReference>
<name>A0A561UH57_9ACTN</name>
<sequence>MHRSSLAHDADDCLFDPAVRAVMAEFTLSDETLHLEAASAVCAARRAVEWLRLRDTRGADLSSGALDILLRLNATTGEALPCTELARAAQVGESSVDALVGALEQAGLVERLPGTDGADCAVTRITAAGRNWLDSYRQPTQRAIAGLFHDFTPAELAQLRHLALRMVANRERMEHYLDLTEDALS</sequence>
<dbReference type="RefSeq" id="WP_211786182.1">
    <property type="nucleotide sequence ID" value="NZ_BAAAMZ010000012.1"/>
</dbReference>
<dbReference type="AlphaFoldDB" id="A0A561UH57"/>